<evidence type="ECO:0000256" key="15">
    <source>
        <dbReference type="SAM" id="Phobius"/>
    </source>
</evidence>
<dbReference type="SUPFAM" id="SSF57850">
    <property type="entry name" value="RING/U-box"/>
    <property type="match status" value="1"/>
</dbReference>
<evidence type="ECO:0000313" key="18">
    <source>
        <dbReference type="RefSeq" id="XP_014504275.1"/>
    </source>
</evidence>
<evidence type="ECO:0000256" key="7">
    <source>
        <dbReference type="ARBA" id="ARBA00022723"/>
    </source>
</evidence>
<evidence type="ECO:0000256" key="8">
    <source>
        <dbReference type="ARBA" id="ARBA00022771"/>
    </source>
</evidence>
<comment type="similarity">
    <text evidence="13">Belongs to the RING-type zinc finger family. ATL subfamily.</text>
</comment>
<keyword evidence="7" id="KW-0479">Metal-binding</keyword>
<organism evidence="17 18">
    <name type="scientific">Vigna radiata var. radiata</name>
    <name type="common">Mung bean</name>
    <name type="synonym">Phaseolus aureus</name>
    <dbReference type="NCBI Taxonomy" id="3916"/>
    <lineage>
        <taxon>Eukaryota</taxon>
        <taxon>Viridiplantae</taxon>
        <taxon>Streptophyta</taxon>
        <taxon>Embryophyta</taxon>
        <taxon>Tracheophyta</taxon>
        <taxon>Spermatophyta</taxon>
        <taxon>Magnoliopsida</taxon>
        <taxon>eudicotyledons</taxon>
        <taxon>Gunneridae</taxon>
        <taxon>Pentapetalae</taxon>
        <taxon>rosids</taxon>
        <taxon>fabids</taxon>
        <taxon>Fabales</taxon>
        <taxon>Fabaceae</taxon>
        <taxon>Papilionoideae</taxon>
        <taxon>50 kb inversion clade</taxon>
        <taxon>NPAAA clade</taxon>
        <taxon>indigoferoid/millettioid clade</taxon>
        <taxon>Phaseoleae</taxon>
        <taxon>Vigna</taxon>
    </lineage>
</organism>
<evidence type="ECO:0000256" key="6">
    <source>
        <dbReference type="ARBA" id="ARBA00022692"/>
    </source>
</evidence>
<dbReference type="Gramene" id="Vradi06g04320.1">
    <property type="protein sequence ID" value="Vradi06g04320.1"/>
    <property type="gene ID" value="Vradi06g04320"/>
</dbReference>
<accession>A0A1S3UE11</accession>
<dbReference type="PANTHER" id="PTHR46913">
    <property type="entry name" value="RING-H2 FINGER PROTEIN ATL16"/>
    <property type="match status" value="1"/>
</dbReference>
<dbReference type="InterPro" id="IPR044600">
    <property type="entry name" value="ATL1/ATL16-like"/>
</dbReference>
<dbReference type="GO" id="GO:0008270">
    <property type="term" value="F:zinc ion binding"/>
    <property type="evidence" value="ECO:0007669"/>
    <property type="project" value="UniProtKB-KW"/>
</dbReference>
<evidence type="ECO:0000313" key="17">
    <source>
        <dbReference type="Proteomes" id="UP000087766"/>
    </source>
</evidence>
<name>A0A1S3UE11_VIGRR</name>
<dbReference type="GO" id="GO:0061630">
    <property type="term" value="F:ubiquitin protein ligase activity"/>
    <property type="evidence" value="ECO:0007669"/>
    <property type="project" value="UniProtKB-EC"/>
</dbReference>
<evidence type="ECO:0000256" key="2">
    <source>
        <dbReference type="ARBA" id="ARBA00004167"/>
    </source>
</evidence>
<dbReference type="InterPro" id="IPR013083">
    <property type="entry name" value="Znf_RING/FYVE/PHD"/>
</dbReference>
<dbReference type="PROSITE" id="PS50089">
    <property type="entry name" value="ZF_RING_2"/>
    <property type="match status" value="1"/>
</dbReference>
<keyword evidence="9" id="KW-0833">Ubl conjugation pathway</keyword>
<dbReference type="SMART" id="SM00184">
    <property type="entry name" value="RING"/>
    <property type="match status" value="1"/>
</dbReference>
<keyword evidence="6 15" id="KW-0812">Transmembrane</keyword>
<dbReference type="RefSeq" id="XP_014504275.1">
    <property type="nucleotide sequence ID" value="XM_014648789.2"/>
</dbReference>
<comment type="pathway">
    <text evidence="3">Protein modification; protein ubiquitination.</text>
</comment>
<evidence type="ECO:0000256" key="1">
    <source>
        <dbReference type="ARBA" id="ARBA00000900"/>
    </source>
</evidence>
<dbReference type="SMR" id="A0A1S3UE11"/>
<dbReference type="AlphaFoldDB" id="A0A1S3UE11"/>
<evidence type="ECO:0000256" key="9">
    <source>
        <dbReference type="ARBA" id="ARBA00022786"/>
    </source>
</evidence>
<evidence type="ECO:0000256" key="14">
    <source>
        <dbReference type="PROSITE-ProRule" id="PRU00175"/>
    </source>
</evidence>
<keyword evidence="5" id="KW-0808">Transferase</keyword>
<evidence type="ECO:0000256" key="3">
    <source>
        <dbReference type="ARBA" id="ARBA00004906"/>
    </source>
</evidence>
<dbReference type="UniPathway" id="UPA00143"/>
<gene>
    <name evidence="18" type="primary">LOC106764510</name>
</gene>
<dbReference type="Proteomes" id="UP000087766">
    <property type="component" value="Chromosome 6"/>
</dbReference>
<evidence type="ECO:0000256" key="10">
    <source>
        <dbReference type="ARBA" id="ARBA00022833"/>
    </source>
</evidence>
<evidence type="ECO:0000256" key="4">
    <source>
        <dbReference type="ARBA" id="ARBA00012483"/>
    </source>
</evidence>
<dbReference type="GO" id="GO:0016020">
    <property type="term" value="C:membrane"/>
    <property type="evidence" value="ECO:0007669"/>
    <property type="project" value="UniProtKB-SubCell"/>
</dbReference>
<feature type="transmembrane region" description="Helical" evidence="15">
    <location>
        <begin position="29"/>
        <end position="49"/>
    </location>
</feature>
<comment type="catalytic activity">
    <reaction evidence="1">
        <text>S-ubiquitinyl-[E2 ubiquitin-conjugating enzyme]-L-cysteine + [acceptor protein]-L-lysine = [E2 ubiquitin-conjugating enzyme]-L-cysteine + N(6)-ubiquitinyl-[acceptor protein]-L-lysine.</text>
        <dbReference type="EC" id="2.3.2.27"/>
    </reaction>
</comment>
<dbReference type="GO" id="GO:0016567">
    <property type="term" value="P:protein ubiquitination"/>
    <property type="evidence" value="ECO:0007669"/>
    <property type="project" value="UniProtKB-UniPathway"/>
</dbReference>
<reference evidence="17" key="1">
    <citation type="journal article" date="2014" name="Nat. Commun.">
        <title>Genome sequence of mungbean and insights into evolution within Vigna species.</title>
        <authorList>
            <person name="Kang Y.J."/>
            <person name="Kim S.K."/>
            <person name="Kim M.Y."/>
            <person name="Lestari P."/>
            <person name="Kim K.H."/>
            <person name="Ha B.K."/>
            <person name="Jun T.H."/>
            <person name="Hwang W.J."/>
            <person name="Lee T."/>
            <person name="Lee J."/>
            <person name="Shim S."/>
            <person name="Yoon M.Y."/>
            <person name="Jang Y.E."/>
            <person name="Han K.S."/>
            <person name="Taeprayoon P."/>
            <person name="Yoon N."/>
            <person name="Somta P."/>
            <person name="Tanya P."/>
            <person name="Kim K.S."/>
            <person name="Gwag J.G."/>
            <person name="Moon J.K."/>
            <person name="Lee Y.H."/>
            <person name="Park B.S."/>
            <person name="Bombarely A."/>
            <person name="Doyle J.J."/>
            <person name="Jackson S.A."/>
            <person name="Schafleitner R."/>
            <person name="Srinives P."/>
            <person name="Varshney R.K."/>
            <person name="Lee S.H."/>
        </authorList>
    </citation>
    <scope>NUCLEOTIDE SEQUENCE [LARGE SCALE GENOMIC DNA]</scope>
    <source>
        <strain evidence="17">cv. VC1973A</strain>
    </source>
</reference>
<feature type="domain" description="RING-type" evidence="16">
    <location>
        <begin position="102"/>
        <end position="144"/>
    </location>
</feature>
<evidence type="ECO:0000256" key="11">
    <source>
        <dbReference type="ARBA" id="ARBA00022989"/>
    </source>
</evidence>
<dbReference type="PANTHER" id="PTHR46913:SF1">
    <property type="entry name" value="RING-H2 FINGER PROTEIN ATL16"/>
    <property type="match status" value="1"/>
</dbReference>
<keyword evidence="11 15" id="KW-1133">Transmembrane helix</keyword>
<evidence type="ECO:0000256" key="12">
    <source>
        <dbReference type="ARBA" id="ARBA00023136"/>
    </source>
</evidence>
<evidence type="ECO:0000256" key="13">
    <source>
        <dbReference type="ARBA" id="ARBA00024209"/>
    </source>
</evidence>
<dbReference type="KEGG" id="vra:106764510"/>
<dbReference type="GeneID" id="106764510"/>
<proteinExistence type="inferred from homology"/>
<dbReference type="Pfam" id="PF13639">
    <property type="entry name" value="zf-RING_2"/>
    <property type="match status" value="1"/>
</dbReference>
<evidence type="ECO:0000256" key="5">
    <source>
        <dbReference type="ARBA" id="ARBA00022679"/>
    </source>
</evidence>
<reference evidence="18" key="2">
    <citation type="submission" date="2025-08" db="UniProtKB">
        <authorList>
            <consortium name="RefSeq"/>
        </authorList>
    </citation>
    <scope>IDENTIFICATION</scope>
    <source>
        <tissue evidence="18">Leaf</tissue>
    </source>
</reference>
<keyword evidence="10" id="KW-0862">Zinc</keyword>
<keyword evidence="8 14" id="KW-0863">Zinc-finger</keyword>
<comment type="subcellular location">
    <subcellularLocation>
        <location evidence="2">Membrane</location>
        <topology evidence="2">Single-pass membrane protein</topology>
    </subcellularLocation>
</comment>
<dbReference type="InterPro" id="IPR001841">
    <property type="entry name" value="Znf_RING"/>
</dbReference>
<dbReference type="OrthoDB" id="8062037at2759"/>
<evidence type="ECO:0000259" key="16">
    <source>
        <dbReference type="PROSITE" id="PS50089"/>
    </source>
</evidence>
<protein>
    <recommendedName>
        <fullName evidence="4">RING-type E3 ubiquitin transferase</fullName>
        <ecNumber evidence="4">2.3.2.27</ecNumber>
    </recommendedName>
</protein>
<sequence>MSIRDSESFNWHSDAELEDQDLHIRGQKLFFIVVVFSIVLLFTALFLFARRICRHHGLLFDAVPPHQAPPTLPSQDDGLDADAIKRLPIILHQRAATEETECCICLSAFVDGAKLKVLPGCEHSFHSECVDKWLANHSNCPLCRASLKLNPSLPRILIQSPPVTTTLPL</sequence>
<keyword evidence="17" id="KW-1185">Reference proteome</keyword>
<dbReference type="Gene3D" id="3.30.40.10">
    <property type="entry name" value="Zinc/RING finger domain, C3HC4 (zinc finger)"/>
    <property type="match status" value="1"/>
</dbReference>
<dbReference type="EC" id="2.3.2.27" evidence="4"/>
<keyword evidence="12 15" id="KW-0472">Membrane</keyword>